<feature type="region of interest" description="Disordered" evidence="1">
    <location>
        <begin position="1"/>
        <end position="54"/>
    </location>
</feature>
<dbReference type="GO" id="GO:0016740">
    <property type="term" value="F:transferase activity"/>
    <property type="evidence" value="ECO:0007669"/>
    <property type="project" value="UniProtKB-KW"/>
</dbReference>
<evidence type="ECO:0000313" key="2">
    <source>
        <dbReference type="EMBL" id="EUA19143.1"/>
    </source>
</evidence>
<feature type="compositionally biased region" description="Basic and acidic residues" evidence="1">
    <location>
        <begin position="1"/>
        <end position="18"/>
    </location>
</feature>
<protein>
    <submittedName>
        <fullName evidence="2">Membrane indolylacetylinositol arabinosyltransferase embC domain protein</fullName>
    </submittedName>
</protein>
<dbReference type="PATRIC" id="fig|1299334.3.peg.7911"/>
<organism evidence="2">
    <name type="scientific">Mycobacterium xenopi 4042</name>
    <dbReference type="NCBI Taxonomy" id="1299334"/>
    <lineage>
        <taxon>Bacteria</taxon>
        <taxon>Bacillati</taxon>
        <taxon>Actinomycetota</taxon>
        <taxon>Actinomycetes</taxon>
        <taxon>Mycobacteriales</taxon>
        <taxon>Mycobacteriaceae</taxon>
        <taxon>Mycobacterium</taxon>
    </lineage>
</organism>
<comment type="caution">
    <text evidence="2">The sequence shown here is derived from an EMBL/GenBank/DDBJ whole genome shotgun (WGS) entry which is preliminary data.</text>
</comment>
<sequence>MQCDQRGDGQRHAEDHRGHLQRRGGAAVAGVDGRRERQPGRRGPGQVGEDADDLRPEVVAAAFAAQRCARRSACGPWRNPTNSPVTLSACAVKVSRWQAG</sequence>
<gene>
    <name evidence="2" type="ORF">I553_10298</name>
</gene>
<evidence type="ECO:0000256" key="1">
    <source>
        <dbReference type="SAM" id="MobiDB-lite"/>
    </source>
</evidence>
<keyword evidence="2" id="KW-0808">Transferase</keyword>
<dbReference type="EMBL" id="JAOB01000073">
    <property type="protein sequence ID" value="EUA19143.1"/>
    <property type="molecule type" value="Genomic_DNA"/>
</dbReference>
<accession>X7ZKA8</accession>
<dbReference type="AlphaFoldDB" id="X7ZKA8"/>
<reference evidence="2" key="1">
    <citation type="submission" date="2014-01" db="EMBL/GenBank/DDBJ databases">
        <authorList>
            <person name="Brown-Elliot B."/>
            <person name="Wallace R."/>
            <person name="Lenaerts A."/>
            <person name="Ordway D."/>
            <person name="DeGroote M.A."/>
            <person name="Parker T."/>
            <person name="Sizemore C."/>
            <person name="Tallon L.J."/>
            <person name="Sadzewicz L.K."/>
            <person name="Sengamalay N."/>
            <person name="Fraser C.M."/>
            <person name="Hine E."/>
            <person name="Shefchek K.A."/>
            <person name="Das S.P."/>
            <person name="Tettelin H."/>
        </authorList>
    </citation>
    <scope>NUCLEOTIDE SEQUENCE [LARGE SCALE GENOMIC DNA]</scope>
    <source>
        <strain evidence="2">4042</strain>
    </source>
</reference>
<name>X7ZKA8_MYCXE</name>
<proteinExistence type="predicted"/>